<keyword evidence="4" id="KW-1185">Reference proteome</keyword>
<dbReference type="SUPFAM" id="SSF48452">
    <property type="entry name" value="TPR-like"/>
    <property type="match status" value="1"/>
</dbReference>
<evidence type="ECO:0000313" key="4">
    <source>
        <dbReference type="Proteomes" id="UP001241758"/>
    </source>
</evidence>
<dbReference type="Gene3D" id="1.25.40.10">
    <property type="entry name" value="Tetratricopeptide repeat domain"/>
    <property type="match status" value="1"/>
</dbReference>
<dbReference type="PROSITE" id="PS50943">
    <property type="entry name" value="HTH_CROC1"/>
    <property type="match status" value="1"/>
</dbReference>
<dbReference type="Proteomes" id="UP001241758">
    <property type="component" value="Unassembled WGS sequence"/>
</dbReference>
<dbReference type="SUPFAM" id="SSF47413">
    <property type="entry name" value="lambda repressor-like DNA-binding domains"/>
    <property type="match status" value="1"/>
</dbReference>
<reference evidence="3 4" key="1">
    <citation type="submission" date="2023-05" db="EMBL/GenBank/DDBJ databases">
        <title>Actinoplanes sp. NEAU-A12 genome sequencing.</title>
        <authorList>
            <person name="Wang Z.-S."/>
        </authorList>
    </citation>
    <scope>NUCLEOTIDE SEQUENCE [LARGE SCALE GENOMIC DNA]</scope>
    <source>
        <strain evidence="3 4">NEAU-A12</strain>
    </source>
</reference>
<dbReference type="CDD" id="cd00093">
    <property type="entry name" value="HTH_XRE"/>
    <property type="match status" value="1"/>
</dbReference>
<dbReference type="InterPro" id="IPR050807">
    <property type="entry name" value="TransReg_Diox_bact_type"/>
</dbReference>
<comment type="caution">
    <text evidence="3">The sequence shown here is derived from an EMBL/GenBank/DDBJ whole genome shotgun (WGS) entry which is preliminary data.</text>
</comment>
<evidence type="ECO:0000256" key="1">
    <source>
        <dbReference type="ARBA" id="ARBA00023125"/>
    </source>
</evidence>
<dbReference type="InterPro" id="IPR010982">
    <property type="entry name" value="Lambda_DNA-bd_dom_sf"/>
</dbReference>
<organism evidence="3 4">
    <name type="scientific">Actinoplanes sandaracinus</name>
    <dbReference type="NCBI Taxonomy" id="3045177"/>
    <lineage>
        <taxon>Bacteria</taxon>
        <taxon>Bacillati</taxon>
        <taxon>Actinomycetota</taxon>
        <taxon>Actinomycetes</taxon>
        <taxon>Micromonosporales</taxon>
        <taxon>Micromonosporaceae</taxon>
        <taxon>Actinoplanes</taxon>
    </lineage>
</organism>
<dbReference type="InterPro" id="IPR011990">
    <property type="entry name" value="TPR-like_helical_dom_sf"/>
</dbReference>
<feature type="domain" description="HTH cro/C1-type" evidence="2">
    <location>
        <begin position="11"/>
        <end position="64"/>
    </location>
</feature>
<accession>A0ABT6WU93</accession>
<evidence type="ECO:0000313" key="3">
    <source>
        <dbReference type="EMBL" id="MDI6103321.1"/>
    </source>
</evidence>
<dbReference type="Gene3D" id="1.10.260.40">
    <property type="entry name" value="lambda repressor-like DNA-binding domains"/>
    <property type="match status" value="1"/>
</dbReference>
<gene>
    <name evidence="3" type="ORF">QLQ12_32405</name>
</gene>
<keyword evidence="1" id="KW-0238">DNA-binding</keyword>
<sequence>MFAQPAFGQQLRALRRSRGLTQAELAGTGISTAYLSRLESGGRPPTARAVDYLAGRLGVSPSVFGQGSPGTLSAIIAMISSGGRFEAAASLRQALHESGAEDAALRWHGYWLLAELQEKEGLAADRRDTLKLLVAVSDETDSPELRLRARHQLATCHRSLGDILSAYPVAMEAYAIATENILNVVDTARAFMALIAVQSELGRLPEARQLADELERLVVDGEGAADGTPASGDAPAAVQAQVLWTSATVLTRQGESELASRRLDQAMERLAGSDDLVLWLRLRLAAASLYLQMETDSVDRVLRLLGEVEPAVRLAGLRQYAQEFDLLQGIAAFRHGDLATAQESCLRLDAVGQSLDFRDTVRLGLLKNQLLIAEGDRELAVANLRDLAVKAQRSAHVDLAAEIWRYLAEAGAAR</sequence>
<dbReference type="Pfam" id="PF13560">
    <property type="entry name" value="HTH_31"/>
    <property type="match status" value="1"/>
</dbReference>
<dbReference type="EMBL" id="JASCTH010000025">
    <property type="protein sequence ID" value="MDI6103321.1"/>
    <property type="molecule type" value="Genomic_DNA"/>
</dbReference>
<dbReference type="SMART" id="SM00530">
    <property type="entry name" value="HTH_XRE"/>
    <property type="match status" value="1"/>
</dbReference>
<dbReference type="InterPro" id="IPR001387">
    <property type="entry name" value="Cro/C1-type_HTH"/>
</dbReference>
<protein>
    <submittedName>
        <fullName evidence="3">Helix-turn-helix transcriptional regulator</fullName>
    </submittedName>
</protein>
<dbReference type="PANTHER" id="PTHR46797">
    <property type="entry name" value="HTH-TYPE TRANSCRIPTIONAL REGULATOR"/>
    <property type="match status" value="1"/>
</dbReference>
<evidence type="ECO:0000259" key="2">
    <source>
        <dbReference type="PROSITE" id="PS50943"/>
    </source>
</evidence>
<dbReference type="RefSeq" id="WP_282764345.1">
    <property type="nucleotide sequence ID" value="NZ_JASCTH010000025.1"/>
</dbReference>
<proteinExistence type="predicted"/>
<name>A0ABT6WU93_9ACTN</name>
<dbReference type="PANTHER" id="PTHR46797:SF1">
    <property type="entry name" value="METHYLPHOSPHONATE SYNTHASE"/>
    <property type="match status" value="1"/>
</dbReference>